<gene>
    <name evidence="3" type="ORF">ABDJ38_05470</name>
</gene>
<protein>
    <submittedName>
        <fullName evidence="3">Uncharacterized protein</fullName>
    </submittedName>
</protein>
<evidence type="ECO:0000313" key="3">
    <source>
        <dbReference type="EMBL" id="MEN7536616.1"/>
    </source>
</evidence>
<proteinExistence type="predicted"/>
<sequence>MSLWTMIFLLAICGMAYAAWNRHQESKQGVVRDMWGNPVSDGNADRAREEEMARELAELRDRVKVLERIATEDRESLSLAREIEQLRDERSKSQ</sequence>
<comment type="caution">
    <text evidence="3">The sequence shown here is derived from an EMBL/GenBank/DDBJ whole genome shotgun (WGS) entry which is preliminary data.</text>
</comment>
<keyword evidence="2" id="KW-0732">Signal</keyword>
<dbReference type="EMBL" id="JBDLBR010000002">
    <property type="protein sequence ID" value="MEN7536616.1"/>
    <property type="molecule type" value="Genomic_DNA"/>
</dbReference>
<keyword evidence="4" id="KW-1185">Reference proteome</keyword>
<dbReference type="Proteomes" id="UP001484535">
    <property type="component" value="Unassembled WGS sequence"/>
</dbReference>
<name>A0ABV0CVB6_9SPHN</name>
<organism evidence="3 4">
    <name type="scientific">Aurantiacibacter flavus</name>
    <dbReference type="NCBI Taxonomy" id="3145232"/>
    <lineage>
        <taxon>Bacteria</taxon>
        <taxon>Pseudomonadati</taxon>
        <taxon>Pseudomonadota</taxon>
        <taxon>Alphaproteobacteria</taxon>
        <taxon>Sphingomonadales</taxon>
        <taxon>Erythrobacteraceae</taxon>
        <taxon>Aurantiacibacter</taxon>
    </lineage>
</organism>
<keyword evidence="1" id="KW-0175">Coiled coil</keyword>
<dbReference type="RefSeq" id="WP_346784074.1">
    <property type="nucleotide sequence ID" value="NZ_JBDLBR010000002.1"/>
</dbReference>
<feature type="chain" id="PRO_5046395711" evidence="2">
    <location>
        <begin position="19"/>
        <end position="94"/>
    </location>
</feature>
<reference evidence="3 4" key="1">
    <citation type="submission" date="2024-05" db="EMBL/GenBank/DDBJ databases">
        <authorList>
            <person name="Park S."/>
        </authorList>
    </citation>
    <scope>NUCLEOTIDE SEQUENCE [LARGE SCALE GENOMIC DNA]</scope>
    <source>
        <strain evidence="3 4">DGU5</strain>
    </source>
</reference>
<evidence type="ECO:0000313" key="4">
    <source>
        <dbReference type="Proteomes" id="UP001484535"/>
    </source>
</evidence>
<evidence type="ECO:0000256" key="1">
    <source>
        <dbReference type="SAM" id="Coils"/>
    </source>
</evidence>
<feature type="signal peptide" evidence="2">
    <location>
        <begin position="1"/>
        <end position="18"/>
    </location>
</feature>
<evidence type="ECO:0000256" key="2">
    <source>
        <dbReference type="SAM" id="SignalP"/>
    </source>
</evidence>
<accession>A0ABV0CVB6</accession>
<feature type="coiled-coil region" evidence="1">
    <location>
        <begin position="49"/>
        <end position="89"/>
    </location>
</feature>